<accession>A0A6B8RW00</accession>
<evidence type="ECO:0000256" key="2">
    <source>
        <dbReference type="ARBA" id="ARBA00022448"/>
    </source>
</evidence>
<feature type="transmembrane region" description="Helical" evidence="7">
    <location>
        <begin position="106"/>
        <end position="128"/>
    </location>
</feature>
<feature type="transmembrane region" description="Helical" evidence="7">
    <location>
        <begin position="75"/>
        <end position="100"/>
    </location>
</feature>
<keyword evidence="4 7" id="KW-0812">Transmembrane</keyword>
<evidence type="ECO:0000256" key="1">
    <source>
        <dbReference type="ARBA" id="ARBA00004651"/>
    </source>
</evidence>
<dbReference type="Gene3D" id="1.10.3720.10">
    <property type="entry name" value="MetI-like"/>
    <property type="match status" value="1"/>
</dbReference>
<proteinExistence type="inferred from homology"/>
<protein>
    <submittedName>
        <fullName evidence="9">Carbohydrate ABC transporter permease</fullName>
    </submittedName>
</protein>
<dbReference type="CDD" id="cd06261">
    <property type="entry name" value="TM_PBP2"/>
    <property type="match status" value="1"/>
</dbReference>
<evidence type="ECO:0000313" key="10">
    <source>
        <dbReference type="Proteomes" id="UP000426246"/>
    </source>
</evidence>
<dbReference type="SUPFAM" id="SSF161098">
    <property type="entry name" value="MetI-like"/>
    <property type="match status" value="1"/>
</dbReference>
<keyword evidence="2 7" id="KW-0813">Transport</keyword>
<feature type="transmembrane region" description="Helical" evidence="7">
    <location>
        <begin position="46"/>
        <end position="68"/>
    </location>
</feature>
<dbReference type="PROSITE" id="PS50928">
    <property type="entry name" value="ABC_TM1"/>
    <property type="match status" value="1"/>
</dbReference>
<dbReference type="OrthoDB" id="9771544at2"/>
<evidence type="ECO:0000259" key="8">
    <source>
        <dbReference type="PROSITE" id="PS50928"/>
    </source>
</evidence>
<evidence type="ECO:0000256" key="7">
    <source>
        <dbReference type="RuleBase" id="RU363032"/>
    </source>
</evidence>
<feature type="transmembrane region" description="Helical" evidence="7">
    <location>
        <begin position="213"/>
        <end position="234"/>
    </location>
</feature>
<evidence type="ECO:0000256" key="5">
    <source>
        <dbReference type="ARBA" id="ARBA00022989"/>
    </source>
</evidence>
<evidence type="ECO:0000313" key="9">
    <source>
        <dbReference type="EMBL" id="QGR00098.1"/>
    </source>
</evidence>
<gene>
    <name evidence="9" type="ORF">EHS13_14695</name>
</gene>
<dbReference type="AlphaFoldDB" id="A0A6B8RW00"/>
<dbReference type="KEGG" id="ppsc:EHS13_14695"/>
<keyword evidence="6 7" id="KW-0472">Membrane</keyword>
<dbReference type="Proteomes" id="UP000426246">
    <property type="component" value="Chromosome"/>
</dbReference>
<dbReference type="PANTHER" id="PTHR43744">
    <property type="entry name" value="ABC TRANSPORTER PERMEASE PROTEIN MG189-RELATED-RELATED"/>
    <property type="match status" value="1"/>
</dbReference>
<feature type="domain" description="ABC transmembrane type-1" evidence="8">
    <location>
        <begin position="42"/>
        <end position="234"/>
    </location>
</feature>
<dbReference type="InterPro" id="IPR035906">
    <property type="entry name" value="MetI-like_sf"/>
</dbReference>
<feature type="transmembrane region" description="Helical" evidence="7">
    <location>
        <begin position="155"/>
        <end position="177"/>
    </location>
</feature>
<evidence type="ECO:0000256" key="4">
    <source>
        <dbReference type="ARBA" id="ARBA00022692"/>
    </source>
</evidence>
<reference evidence="10" key="1">
    <citation type="submission" date="2018-11" db="EMBL/GenBank/DDBJ databases">
        <title>Complete genome sequence of Paenibacillus sp. ML311-T8.</title>
        <authorList>
            <person name="Nam Y.-D."/>
            <person name="Kang J."/>
            <person name="Chung W.-H."/>
            <person name="Park Y.S."/>
        </authorList>
    </citation>
    <scope>NUCLEOTIDE SEQUENCE [LARGE SCALE GENOMIC DNA]</scope>
    <source>
        <strain evidence="10">ML311-T8</strain>
    </source>
</reference>
<dbReference type="Pfam" id="PF00528">
    <property type="entry name" value="BPD_transp_1"/>
    <property type="match status" value="1"/>
</dbReference>
<dbReference type="EMBL" id="CP034235">
    <property type="protein sequence ID" value="QGR00098.1"/>
    <property type="molecule type" value="Genomic_DNA"/>
</dbReference>
<dbReference type="PANTHER" id="PTHR43744:SF12">
    <property type="entry name" value="ABC TRANSPORTER PERMEASE PROTEIN MG189-RELATED"/>
    <property type="match status" value="1"/>
</dbReference>
<evidence type="ECO:0000256" key="3">
    <source>
        <dbReference type="ARBA" id="ARBA00022475"/>
    </source>
</evidence>
<organism evidence="9 10">
    <name type="scientific">Paenibacillus psychroresistens</name>
    <dbReference type="NCBI Taxonomy" id="1778678"/>
    <lineage>
        <taxon>Bacteria</taxon>
        <taxon>Bacillati</taxon>
        <taxon>Bacillota</taxon>
        <taxon>Bacilli</taxon>
        <taxon>Bacillales</taxon>
        <taxon>Paenibacillaceae</taxon>
        <taxon>Paenibacillus</taxon>
    </lineage>
</organism>
<dbReference type="InterPro" id="IPR000515">
    <property type="entry name" value="MetI-like"/>
</dbReference>
<dbReference type="GO" id="GO:0055085">
    <property type="term" value="P:transmembrane transport"/>
    <property type="evidence" value="ECO:0007669"/>
    <property type="project" value="InterPro"/>
</dbReference>
<sequence>MSVIATNKSSDVFRYPPKLMFGNKLFLNLKHVFENINFGTAFTNTAFVSTSAMVLVLFFSTLAGFFFAKYRFPGSLILFNVLLVSLMIPSQLSLIPSFIIISKFGWISTFKAVIIPGLVSSFAFGTFWMRQYAKDTIHDELLDSGRMDGCHDFRLYWNIGLPLLRPAMAFLGLFSFIGTWNDYLWPLIIMNNPKKYTLQISLSQLKSIYGSDYSMVLAGTLLATIPLIVIFLIFSKQFISNIAAGAIKA</sequence>
<name>A0A6B8RW00_9BACL</name>
<comment type="subcellular location">
    <subcellularLocation>
        <location evidence="1 7">Cell membrane</location>
        <topology evidence="1 7">Multi-pass membrane protein</topology>
    </subcellularLocation>
</comment>
<comment type="similarity">
    <text evidence="7">Belongs to the binding-protein-dependent transport system permease family.</text>
</comment>
<keyword evidence="10" id="KW-1185">Reference proteome</keyword>
<dbReference type="GO" id="GO:0005886">
    <property type="term" value="C:plasma membrane"/>
    <property type="evidence" value="ECO:0007669"/>
    <property type="project" value="UniProtKB-SubCell"/>
</dbReference>
<evidence type="ECO:0000256" key="6">
    <source>
        <dbReference type="ARBA" id="ARBA00023136"/>
    </source>
</evidence>
<keyword evidence="3" id="KW-1003">Cell membrane</keyword>
<keyword evidence="5 7" id="KW-1133">Transmembrane helix</keyword>